<dbReference type="SUPFAM" id="SSF57701">
    <property type="entry name" value="Zn2/Cys6 DNA-binding domain"/>
    <property type="match status" value="1"/>
</dbReference>
<protein>
    <submittedName>
        <fullName evidence="5">Uncharacterized protein</fullName>
    </submittedName>
</protein>
<dbReference type="OMA" id="IRESHIC"/>
<dbReference type="InterPro" id="IPR001138">
    <property type="entry name" value="Zn2Cys6_DnaBD"/>
</dbReference>
<evidence type="ECO:0000256" key="4">
    <source>
        <dbReference type="ARBA" id="ARBA00023242"/>
    </source>
</evidence>
<keyword evidence="6" id="KW-1185">Reference proteome</keyword>
<sequence>MPLPTQHKACDLCYTRKRRCLIRPGAGACVRCQKSSVACTASRQQPRAGRPPNRELVGVTKGSLGIFELAFSRPPRPVTHSPDEDGSAPNLLARVGTIHHALPPPTRLPSNIDSLSDIYMFGPTFARDFHRALEYCCHKSPGLLDEIFCALESSLAWARLALLPVEHVDIKSGAISVRKLHNVQITNTHDALGYLMLGQALAAFNSLIMPTGTASILRCTLSMVHPWYSEIARVPFFDPISIAPIFWDIAWCLLHREVPVIKPVLGRKGVVDRVAGICTSLLPTLYDLCVYSSQLKDCSVHNETLDEIEQKVRAWIPDESGLALGQYSALEVLSMHTQAAMYKTASLLLIHRLRYPLGTEDPTATAIAEEILEARSQFSAAAGPSAKLQHTVFPTFLALLEVPNPVITVWENSTCLRARPVCMDGLVAFPAYVCEQRRAGFNGSLLDLVKTGPAFPSFP</sequence>
<keyword evidence="2" id="KW-0238">DNA-binding</keyword>
<proteinExistence type="predicted"/>
<dbReference type="GO" id="GO:0000981">
    <property type="term" value="F:DNA-binding transcription factor activity, RNA polymerase II-specific"/>
    <property type="evidence" value="ECO:0007669"/>
    <property type="project" value="InterPro"/>
</dbReference>
<dbReference type="AlphaFoldDB" id="A0A0U5GSU9"/>
<evidence type="ECO:0000256" key="2">
    <source>
        <dbReference type="ARBA" id="ARBA00023125"/>
    </source>
</evidence>
<dbReference type="Proteomes" id="UP000054771">
    <property type="component" value="Unassembled WGS sequence"/>
</dbReference>
<accession>A0A0U5GSU9</accession>
<evidence type="ECO:0000256" key="1">
    <source>
        <dbReference type="ARBA" id="ARBA00023015"/>
    </source>
</evidence>
<gene>
    <name evidence="5" type="ORF">ASPCAL05061</name>
</gene>
<dbReference type="CDD" id="cd00067">
    <property type="entry name" value="GAL4"/>
    <property type="match status" value="1"/>
</dbReference>
<evidence type="ECO:0000256" key="3">
    <source>
        <dbReference type="ARBA" id="ARBA00023163"/>
    </source>
</evidence>
<dbReference type="OrthoDB" id="4137815at2759"/>
<keyword evidence="4" id="KW-0539">Nucleus</keyword>
<keyword evidence="1" id="KW-0805">Transcription regulation</keyword>
<dbReference type="InterPro" id="IPR036864">
    <property type="entry name" value="Zn2-C6_fun-type_DNA-bd_sf"/>
</dbReference>
<reference evidence="6" key="1">
    <citation type="journal article" date="2016" name="Genome Announc.">
        <title>Draft genome sequences of fungus Aspergillus calidoustus.</title>
        <authorList>
            <person name="Horn F."/>
            <person name="Linde J."/>
            <person name="Mattern D.J."/>
            <person name="Walther G."/>
            <person name="Guthke R."/>
            <person name="Scherlach K."/>
            <person name="Martin K."/>
            <person name="Brakhage A.A."/>
            <person name="Petzke L."/>
            <person name="Valiante V."/>
        </authorList>
    </citation>
    <scope>NUCLEOTIDE SEQUENCE [LARGE SCALE GENOMIC DNA]</scope>
    <source>
        <strain evidence="6">SF006504</strain>
    </source>
</reference>
<dbReference type="GO" id="GO:0003677">
    <property type="term" value="F:DNA binding"/>
    <property type="evidence" value="ECO:0007669"/>
    <property type="project" value="UniProtKB-KW"/>
</dbReference>
<name>A0A0U5GSU9_ASPCI</name>
<evidence type="ECO:0000313" key="5">
    <source>
        <dbReference type="EMBL" id="CEL03924.1"/>
    </source>
</evidence>
<dbReference type="GO" id="GO:0008270">
    <property type="term" value="F:zinc ion binding"/>
    <property type="evidence" value="ECO:0007669"/>
    <property type="project" value="InterPro"/>
</dbReference>
<evidence type="ECO:0000313" key="6">
    <source>
        <dbReference type="Proteomes" id="UP000054771"/>
    </source>
</evidence>
<organism evidence="5 6">
    <name type="scientific">Aspergillus calidoustus</name>
    <dbReference type="NCBI Taxonomy" id="454130"/>
    <lineage>
        <taxon>Eukaryota</taxon>
        <taxon>Fungi</taxon>
        <taxon>Dikarya</taxon>
        <taxon>Ascomycota</taxon>
        <taxon>Pezizomycotina</taxon>
        <taxon>Eurotiomycetes</taxon>
        <taxon>Eurotiomycetidae</taxon>
        <taxon>Eurotiales</taxon>
        <taxon>Aspergillaceae</taxon>
        <taxon>Aspergillus</taxon>
        <taxon>Aspergillus subgen. Nidulantes</taxon>
    </lineage>
</organism>
<keyword evidence="3" id="KW-0804">Transcription</keyword>
<dbReference type="EMBL" id="CDMC01000004">
    <property type="protein sequence ID" value="CEL03924.1"/>
    <property type="molecule type" value="Genomic_DNA"/>
</dbReference>